<evidence type="ECO:0000256" key="1">
    <source>
        <dbReference type="SAM" id="MobiDB-lite"/>
    </source>
</evidence>
<dbReference type="AlphaFoldDB" id="A0A7J6P789"/>
<organism evidence="3 4">
    <name type="scientific">Perkinsus olseni</name>
    <name type="common">Perkinsus atlanticus</name>
    <dbReference type="NCBI Taxonomy" id="32597"/>
    <lineage>
        <taxon>Eukaryota</taxon>
        <taxon>Sar</taxon>
        <taxon>Alveolata</taxon>
        <taxon>Perkinsozoa</taxon>
        <taxon>Perkinsea</taxon>
        <taxon>Perkinsida</taxon>
        <taxon>Perkinsidae</taxon>
        <taxon>Perkinsus</taxon>
    </lineage>
</organism>
<gene>
    <name evidence="3" type="ORF">FOZ60_014338</name>
</gene>
<keyword evidence="2" id="KW-0732">Signal</keyword>
<accession>A0A7J6P789</accession>
<evidence type="ECO:0000313" key="4">
    <source>
        <dbReference type="Proteomes" id="UP000541610"/>
    </source>
</evidence>
<dbReference type="Proteomes" id="UP000541610">
    <property type="component" value="Unassembled WGS sequence"/>
</dbReference>
<comment type="caution">
    <text evidence="3">The sequence shown here is derived from an EMBL/GenBank/DDBJ whole genome shotgun (WGS) entry which is preliminary data.</text>
</comment>
<name>A0A7J6P789_PEROL</name>
<protein>
    <submittedName>
        <fullName evidence="3">Uncharacterized protein</fullName>
    </submittedName>
</protein>
<evidence type="ECO:0000256" key="2">
    <source>
        <dbReference type="SAM" id="SignalP"/>
    </source>
</evidence>
<proteinExistence type="predicted"/>
<evidence type="ECO:0000313" key="3">
    <source>
        <dbReference type="EMBL" id="KAF4692013.1"/>
    </source>
</evidence>
<feature type="region of interest" description="Disordered" evidence="1">
    <location>
        <begin position="183"/>
        <end position="213"/>
    </location>
</feature>
<feature type="chain" id="PRO_5029591158" evidence="2">
    <location>
        <begin position="29"/>
        <end position="243"/>
    </location>
</feature>
<feature type="signal peptide" evidence="2">
    <location>
        <begin position="1"/>
        <end position="28"/>
    </location>
</feature>
<reference evidence="3 4" key="1">
    <citation type="submission" date="2020-04" db="EMBL/GenBank/DDBJ databases">
        <title>Perkinsus olseni comparative genomics.</title>
        <authorList>
            <person name="Bogema D.R."/>
        </authorList>
    </citation>
    <scope>NUCLEOTIDE SEQUENCE [LARGE SCALE GENOMIC DNA]</scope>
    <source>
        <strain evidence="3">00978-12</strain>
    </source>
</reference>
<dbReference type="EMBL" id="JABANP010000067">
    <property type="protein sequence ID" value="KAF4692013.1"/>
    <property type="molecule type" value="Genomic_DNA"/>
</dbReference>
<sequence length="243" mass="27380">MTFSFSLLNNTFWCYGLVSCLLVYLTKAQEFRQQELLYGQLRSGKDGVTAEYFADVVHDGKCFANIWERDQTGEYVDAPEGIRQELTTLCNRGFVALQPSSNLSQLGGTYRGSGLGKSLSLVFEGGTLEDADLRVRAVDVKSRMAMYYPLCDGMISLITPVAELPSEKVATYLLLKRLGGRRQQSLGSTSSRRRRGEDVPVRPQIGHSNDLCGPQHVRRKLERDELNKWDRDLPEKFVLDMKA</sequence>